<dbReference type="STRING" id="1890364.A0A2P6MR12"/>
<keyword evidence="1" id="KW-0677">Repeat</keyword>
<name>A0A2P6MR12_9EUKA</name>
<dbReference type="GO" id="GO:0016887">
    <property type="term" value="F:ATP hydrolysis activity"/>
    <property type="evidence" value="ECO:0007669"/>
    <property type="project" value="InterPro"/>
</dbReference>
<reference evidence="5 6" key="1">
    <citation type="journal article" date="2018" name="Genome Biol. Evol.">
        <title>Multiple Roots of Fruiting Body Formation in Amoebozoa.</title>
        <authorList>
            <person name="Hillmann F."/>
            <person name="Forbes G."/>
            <person name="Novohradska S."/>
            <person name="Ferling I."/>
            <person name="Riege K."/>
            <person name="Groth M."/>
            <person name="Westermann M."/>
            <person name="Marz M."/>
            <person name="Spaller T."/>
            <person name="Winckler T."/>
            <person name="Schaap P."/>
            <person name="Glockner G."/>
        </authorList>
    </citation>
    <scope>NUCLEOTIDE SEQUENCE [LARGE SCALE GENOMIC DNA]</scope>
    <source>
        <strain evidence="5 6">Jena</strain>
    </source>
</reference>
<dbReference type="OrthoDB" id="2110130at2759"/>
<dbReference type="SUPFAM" id="SSF52540">
    <property type="entry name" value="P-loop containing nucleoside triphosphate hydrolases"/>
    <property type="match status" value="2"/>
</dbReference>
<dbReference type="PROSITE" id="PS00211">
    <property type="entry name" value="ABC_TRANSPORTER_1"/>
    <property type="match status" value="2"/>
</dbReference>
<dbReference type="Proteomes" id="UP000241769">
    <property type="component" value="Unassembled WGS sequence"/>
</dbReference>
<dbReference type="FunFam" id="3.40.50.300:FF:000104">
    <property type="entry name" value="ATP-binding cassette sub-family F member 3"/>
    <property type="match status" value="1"/>
</dbReference>
<dbReference type="PANTHER" id="PTHR19211:SF117">
    <property type="entry name" value="ATP-BINDING CASSETTE SUB-FAMILY F MEMBER 3"/>
    <property type="match status" value="1"/>
</dbReference>
<evidence type="ECO:0000256" key="1">
    <source>
        <dbReference type="ARBA" id="ARBA00022737"/>
    </source>
</evidence>
<evidence type="ECO:0000313" key="6">
    <source>
        <dbReference type="Proteomes" id="UP000241769"/>
    </source>
</evidence>
<protein>
    <submittedName>
        <fullName evidence="5">ABC transporter-related protein</fullName>
    </submittedName>
</protein>
<dbReference type="SMART" id="SM00382">
    <property type="entry name" value="AAA"/>
    <property type="match status" value="2"/>
</dbReference>
<keyword evidence="6" id="KW-1185">Reference proteome</keyword>
<dbReference type="InParanoid" id="A0A2P6MR12"/>
<proteinExistence type="predicted"/>
<sequence>MVSSKVKEVLQETFGSHLDDTILDYIGGALDDDQEMSAEDFSGMASPFLMDAGIAADEDAAEVLCREMLNKLRVAPAKKSAPAMKKLAAPVNLSQQILVKDAETPDWAKIAEKPTLVDYDKLDAYEARREKRRDAKLAKGDAPPRQKDVLANDATRPTVFHSTGNTATNMNRDIHLENFDIAFGKDMLISNGQVHLAFGRKYGLVGRNGTGKSTLLRHISGREIYGIPGHVRILHVEQEVVGDDTTALQAVLECDVEREKLLADERRLTEENSTENSDRLKRIYERLQYIDSDNAEPKASSILHGLGFDNEMQGKATKDFSGGWRMRIALARALFCAPDLLILDEPTNHLDLFSCLWLENYLQTWKATILMVSHQREFLNGVCTDIILLHHKKLEEYKGDYDTFEKARFEQLRQQSKQFEAQQKQRKHVQAFVDRFRYNANRAALVQSRLKSLEKMQMIDEVLNDANIVIRFPDPPSLTPPVLQFNDASFGYTKDQVLFKNLNMGVDMDSRVALVGANGAGKSTLMNLLAGELEPTEGQVIRNGKLRFARFSQHFVDQLNLDVSPVEHFMNTYQGVTIQTARAHLGGFGLSGDIVLRTINTLSGGQKSRLVFAVLAWLKPHILLLDEPSNHLDLETIDSLSQSLLEFKGGVLLISHDERLISMVCDTIWYFHDGIVEKFPGEFADYKKMLLSQLGNANPMMKKQ</sequence>
<dbReference type="FunFam" id="3.40.50.300:FF:001135">
    <property type="entry name" value="ABC transporter F family member 3"/>
    <property type="match status" value="1"/>
</dbReference>
<dbReference type="PROSITE" id="PS50893">
    <property type="entry name" value="ABC_TRANSPORTER_2"/>
    <property type="match status" value="2"/>
</dbReference>
<dbReference type="InterPro" id="IPR050611">
    <property type="entry name" value="ABCF"/>
</dbReference>
<accession>A0A2P6MR12</accession>
<keyword evidence="3" id="KW-0067">ATP-binding</keyword>
<dbReference type="Gene3D" id="3.40.50.300">
    <property type="entry name" value="P-loop containing nucleotide triphosphate hydrolases"/>
    <property type="match status" value="2"/>
</dbReference>
<dbReference type="InterPro" id="IPR027417">
    <property type="entry name" value="P-loop_NTPase"/>
</dbReference>
<dbReference type="AlphaFoldDB" id="A0A2P6MR12"/>
<dbReference type="InterPro" id="IPR017871">
    <property type="entry name" value="ABC_transporter-like_CS"/>
</dbReference>
<evidence type="ECO:0000313" key="5">
    <source>
        <dbReference type="EMBL" id="PRP74140.1"/>
    </source>
</evidence>
<comment type="caution">
    <text evidence="5">The sequence shown here is derived from an EMBL/GenBank/DDBJ whole genome shotgun (WGS) entry which is preliminary data.</text>
</comment>
<dbReference type="InterPro" id="IPR003439">
    <property type="entry name" value="ABC_transporter-like_ATP-bd"/>
</dbReference>
<feature type="domain" description="ABC transporter" evidence="4">
    <location>
        <begin position="174"/>
        <end position="416"/>
    </location>
</feature>
<dbReference type="CDD" id="cd03221">
    <property type="entry name" value="ABCF_EF-3"/>
    <property type="match status" value="2"/>
</dbReference>
<dbReference type="InterPro" id="IPR032781">
    <property type="entry name" value="ABC_tran_Xtn"/>
</dbReference>
<dbReference type="Pfam" id="PF12848">
    <property type="entry name" value="ABC_tran_Xtn"/>
    <property type="match status" value="1"/>
</dbReference>
<keyword evidence="2" id="KW-0547">Nucleotide-binding</keyword>
<dbReference type="PANTHER" id="PTHR19211">
    <property type="entry name" value="ATP-BINDING TRANSPORT PROTEIN-RELATED"/>
    <property type="match status" value="1"/>
</dbReference>
<dbReference type="GO" id="GO:0005524">
    <property type="term" value="F:ATP binding"/>
    <property type="evidence" value="ECO:0007669"/>
    <property type="project" value="UniProtKB-KW"/>
</dbReference>
<evidence type="ECO:0000256" key="3">
    <source>
        <dbReference type="ARBA" id="ARBA00022840"/>
    </source>
</evidence>
<evidence type="ECO:0000259" key="4">
    <source>
        <dbReference type="PROSITE" id="PS50893"/>
    </source>
</evidence>
<dbReference type="EMBL" id="MDYQ01000497">
    <property type="protein sequence ID" value="PRP74140.1"/>
    <property type="molecule type" value="Genomic_DNA"/>
</dbReference>
<evidence type="ECO:0000256" key="2">
    <source>
        <dbReference type="ARBA" id="ARBA00022741"/>
    </source>
</evidence>
<gene>
    <name evidence="5" type="ORF">PROFUN_06465</name>
</gene>
<dbReference type="FunCoup" id="A0A2P6MR12">
    <property type="interactions" value="854"/>
</dbReference>
<dbReference type="InterPro" id="IPR003593">
    <property type="entry name" value="AAA+_ATPase"/>
</dbReference>
<dbReference type="Pfam" id="PF00005">
    <property type="entry name" value="ABC_tran"/>
    <property type="match status" value="2"/>
</dbReference>
<feature type="domain" description="ABC transporter" evidence="4">
    <location>
        <begin position="483"/>
        <end position="698"/>
    </location>
</feature>
<organism evidence="5 6">
    <name type="scientific">Planoprotostelium fungivorum</name>
    <dbReference type="NCBI Taxonomy" id="1890364"/>
    <lineage>
        <taxon>Eukaryota</taxon>
        <taxon>Amoebozoa</taxon>
        <taxon>Evosea</taxon>
        <taxon>Variosea</taxon>
        <taxon>Cavosteliida</taxon>
        <taxon>Cavosteliaceae</taxon>
        <taxon>Planoprotostelium</taxon>
    </lineage>
</organism>